<reference evidence="2" key="1">
    <citation type="journal article" date="2021" name="IMA Fungus">
        <title>Genomic characterization of three marine fungi, including Emericellopsis atlantica sp. nov. with signatures of a generalist lifestyle and marine biomass degradation.</title>
        <authorList>
            <person name="Hagestad O.C."/>
            <person name="Hou L."/>
            <person name="Andersen J.H."/>
            <person name="Hansen E.H."/>
            <person name="Altermark B."/>
            <person name="Li C."/>
            <person name="Kuhnert E."/>
            <person name="Cox R.J."/>
            <person name="Crous P.W."/>
            <person name="Spatafora J.W."/>
            <person name="Lail K."/>
            <person name="Amirebrahimi M."/>
            <person name="Lipzen A."/>
            <person name="Pangilinan J."/>
            <person name="Andreopoulos W."/>
            <person name="Hayes R.D."/>
            <person name="Ng V."/>
            <person name="Grigoriev I.V."/>
            <person name="Jackson S.A."/>
            <person name="Sutton T.D.S."/>
            <person name="Dobson A.D.W."/>
            <person name="Rama T."/>
        </authorList>
    </citation>
    <scope>NUCLEOTIDE SEQUENCE</scope>
    <source>
        <strain evidence="2">TRa3180A</strain>
    </source>
</reference>
<evidence type="ECO:0000313" key="2">
    <source>
        <dbReference type="EMBL" id="KAG9245420.1"/>
    </source>
</evidence>
<dbReference type="AlphaFoldDB" id="A0A9P7Z5S8"/>
<keyword evidence="3" id="KW-1185">Reference proteome</keyword>
<dbReference type="Proteomes" id="UP000887226">
    <property type="component" value="Unassembled WGS sequence"/>
</dbReference>
<dbReference type="EMBL" id="MU253848">
    <property type="protein sequence ID" value="KAG9245420.1"/>
    <property type="molecule type" value="Genomic_DNA"/>
</dbReference>
<accession>A0A9P7Z5S8</accession>
<feature type="region of interest" description="Disordered" evidence="1">
    <location>
        <begin position="1"/>
        <end position="23"/>
    </location>
</feature>
<dbReference type="OrthoDB" id="194443at2759"/>
<evidence type="ECO:0000313" key="3">
    <source>
        <dbReference type="Proteomes" id="UP000887226"/>
    </source>
</evidence>
<dbReference type="Gene3D" id="3.30.710.10">
    <property type="entry name" value="Potassium Channel Kv1.1, Chain A"/>
    <property type="match status" value="1"/>
</dbReference>
<comment type="caution">
    <text evidence="2">The sequence shown here is derived from an EMBL/GenBank/DDBJ whole genome shotgun (WGS) entry which is preliminary data.</text>
</comment>
<proteinExistence type="predicted"/>
<gene>
    <name evidence="2" type="ORF">BJ878DRAFT_541309</name>
</gene>
<evidence type="ECO:0000256" key="1">
    <source>
        <dbReference type="SAM" id="MobiDB-lite"/>
    </source>
</evidence>
<dbReference type="InterPro" id="IPR011333">
    <property type="entry name" value="SKP1/BTB/POZ_sf"/>
</dbReference>
<sequence length="236" mass="27117">MASIDLSPPAPPPQPSRTPSFRGPQEMITVAVRSPSTNALEQFTIHKSFVDHYSPYFTTLHPVLDRDGRPRIPEFETEPNVFTGLVHWIYTQTVKDIESPSLPKLSIEFLVGLWILAEQCAIPKLQNQVMHLLQLGETSYCTDDGQLLNFVYYNSMKNSPIRRALVDMFIQDMGSLMPREVVDYSSVPHDMLIDIIEVFRAQKLVRKFTKTQYADLMVGEDIEKERMKRREGLDED</sequence>
<protein>
    <recommendedName>
        <fullName evidence="4">BTB domain-containing protein</fullName>
    </recommendedName>
</protein>
<organism evidence="2 3">
    <name type="scientific">Calycina marina</name>
    <dbReference type="NCBI Taxonomy" id="1763456"/>
    <lineage>
        <taxon>Eukaryota</taxon>
        <taxon>Fungi</taxon>
        <taxon>Dikarya</taxon>
        <taxon>Ascomycota</taxon>
        <taxon>Pezizomycotina</taxon>
        <taxon>Leotiomycetes</taxon>
        <taxon>Helotiales</taxon>
        <taxon>Pezizellaceae</taxon>
        <taxon>Calycina</taxon>
    </lineage>
</organism>
<name>A0A9P7Z5S8_9HELO</name>
<dbReference type="SUPFAM" id="SSF54695">
    <property type="entry name" value="POZ domain"/>
    <property type="match status" value="1"/>
</dbReference>
<evidence type="ECO:0008006" key="4">
    <source>
        <dbReference type="Google" id="ProtNLM"/>
    </source>
</evidence>